<evidence type="ECO:0000313" key="2">
    <source>
        <dbReference type="WBParaSite" id="MBELARI_LOCUS18138"/>
    </source>
</evidence>
<keyword evidence="1" id="KW-1185">Reference proteome</keyword>
<organism evidence="1 2">
    <name type="scientific">Mesorhabditis belari</name>
    <dbReference type="NCBI Taxonomy" id="2138241"/>
    <lineage>
        <taxon>Eukaryota</taxon>
        <taxon>Metazoa</taxon>
        <taxon>Ecdysozoa</taxon>
        <taxon>Nematoda</taxon>
        <taxon>Chromadorea</taxon>
        <taxon>Rhabditida</taxon>
        <taxon>Rhabditina</taxon>
        <taxon>Rhabditomorpha</taxon>
        <taxon>Rhabditoidea</taxon>
        <taxon>Rhabditidae</taxon>
        <taxon>Mesorhabditinae</taxon>
        <taxon>Mesorhabditis</taxon>
    </lineage>
</organism>
<reference evidence="2" key="1">
    <citation type="submission" date="2024-02" db="UniProtKB">
        <authorList>
            <consortium name="WormBaseParasite"/>
        </authorList>
    </citation>
    <scope>IDENTIFICATION</scope>
</reference>
<dbReference type="Proteomes" id="UP000887575">
    <property type="component" value="Unassembled WGS sequence"/>
</dbReference>
<dbReference type="WBParaSite" id="MBELARI_LOCUS18138">
    <property type="protein sequence ID" value="MBELARI_LOCUS18138"/>
    <property type="gene ID" value="MBELARI_LOCUS18138"/>
</dbReference>
<accession>A0AAF3EVB2</accession>
<proteinExistence type="predicted"/>
<name>A0AAF3EVB2_9BILA</name>
<protein>
    <submittedName>
        <fullName evidence="2">Uncharacterized protein</fullName>
    </submittedName>
</protein>
<sequence>MNMTMMRLATILTDDAIELVRKLEEPQIEDATMKKDSVIVEGTSSDCFRRVIEIVGSQYTLETTCQQDGYENWQSVSMWRVNEMQAVMPSLCWFSAMHVLSTIVNAKL</sequence>
<dbReference type="AlphaFoldDB" id="A0AAF3EVB2"/>
<evidence type="ECO:0000313" key="1">
    <source>
        <dbReference type="Proteomes" id="UP000887575"/>
    </source>
</evidence>